<name>A0A1Y2PA69_9FLAO</name>
<dbReference type="EMBL" id="LAPZ01000012">
    <property type="protein sequence ID" value="OSY87346.1"/>
    <property type="molecule type" value="Genomic_DNA"/>
</dbReference>
<comment type="caution">
    <text evidence="2">The sequence shown here is derived from an EMBL/GenBank/DDBJ whole genome shotgun (WGS) entry which is preliminary data.</text>
</comment>
<evidence type="ECO:0000313" key="2">
    <source>
        <dbReference type="EMBL" id="OSY87346.1"/>
    </source>
</evidence>
<proteinExistence type="predicted"/>
<dbReference type="Proteomes" id="UP000194221">
    <property type="component" value="Unassembled WGS sequence"/>
</dbReference>
<keyword evidence="1" id="KW-0812">Transmembrane</keyword>
<accession>A0A1Y2PA69</accession>
<reference evidence="2 3" key="1">
    <citation type="submission" date="2015-03" db="EMBL/GenBank/DDBJ databases">
        <title>Genome sequence of Tenacibaculum sp. S2-2, isolated from intestinal microbiota of sea cucumber, Apostichopus japonicas.</title>
        <authorList>
            <person name="Shao Z."/>
            <person name="Wang L."/>
            <person name="Li X."/>
        </authorList>
    </citation>
    <scope>NUCLEOTIDE SEQUENCE [LARGE SCALE GENOMIC DNA]</scope>
    <source>
        <strain evidence="2 3">S2-2</strain>
    </source>
</reference>
<keyword evidence="3" id="KW-1185">Reference proteome</keyword>
<dbReference type="STRING" id="1635173.WH52_11910"/>
<organism evidence="2 3">
    <name type="scientific">Tenacibaculum holothuriorum</name>
    <dbReference type="NCBI Taxonomy" id="1635173"/>
    <lineage>
        <taxon>Bacteria</taxon>
        <taxon>Pseudomonadati</taxon>
        <taxon>Bacteroidota</taxon>
        <taxon>Flavobacteriia</taxon>
        <taxon>Flavobacteriales</taxon>
        <taxon>Flavobacteriaceae</taxon>
        <taxon>Tenacibaculum</taxon>
    </lineage>
</organism>
<gene>
    <name evidence="2" type="ORF">WH52_11910</name>
</gene>
<sequence>MKNIEDNLNKSIEEETELVNKISLFKYVILYVPLLFLMFAATNLIGSMLFKNVVFDWWLIGVQAIAFSIFFRIFHGIRKLINKN</sequence>
<feature type="transmembrane region" description="Helical" evidence="1">
    <location>
        <begin position="55"/>
        <end position="74"/>
    </location>
</feature>
<dbReference type="AlphaFoldDB" id="A0A1Y2PA69"/>
<dbReference type="InParanoid" id="A0A1Y2PA69"/>
<keyword evidence="1" id="KW-1133">Transmembrane helix</keyword>
<evidence type="ECO:0000256" key="1">
    <source>
        <dbReference type="SAM" id="Phobius"/>
    </source>
</evidence>
<dbReference type="OrthoDB" id="1449623at2"/>
<protein>
    <submittedName>
        <fullName evidence="2">Uncharacterized protein</fullName>
    </submittedName>
</protein>
<feature type="transmembrane region" description="Helical" evidence="1">
    <location>
        <begin position="28"/>
        <end position="49"/>
    </location>
</feature>
<evidence type="ECO:0000313" key="3">
    <source>
        <dbReference type="Proteomes" id="UP000194221"/>
    </source>
</evidence>
<dbReference type="RefSeq" id="WP_086031188.1">
    <property type="nucleotide sequence ID" value="NZ_LAPZ01000012.1"/>
</dbReference>
<keyword evidence="1" id="KW-0472">Membrane</keyword>